<dbReference type="PRINTS" id="PR00032">
    <property type="entry name" value="HTHARAC"/>
</dbReference>
<dbReference type="InterPro" id="IPR020449">
    <property type="entry name" value="Tscrpt_reg_AraC-type_HTH"/>
</dbReference>
<evidence type="ECO:0000259" key="4">
    <source>
        <dbReference type="PROSITE" id="PS01124"/>
    </source>
</evidence>
<dbReference type="PROSITE" id="PS01124">
    <property type="entry name" value="HTH_ARAC_FAMILY_2"/>
    <property type="match status" value="1"/>
</dbReference>
<dbReference type="PANTHER" id="PTHR46796:SF7">
    <property type="entry name" value="ARAC FAMILY TRANSCRIPTIONAL REGULATOR"/>
    <property type="match status" value="1"/>
</dbReference>
<dbReference type="Pfam" id="PF12833">
    <property type="entry name" value="HTH_18"/>
    <property type="match status" value="1"/>
</dbReference>
<reference evidence="6" key="1">
    <citation type="journal article" date="2019" name="Int. J. Syst. Evol. Microbiol.">
        <title>The Global Catalogue of Microorganisms (GCM) 10K type strain sequencing project: providing services to taxonomists for standard genome sequencing and annotation.</title>
        <authorList>
            <consortium name="The Broad Institute Genomics Platform"/>
            <consortium name="The Broad Institute Genome Sequencing Center for Infectious Disease"/>
            <person name="Wu L."/>
            <person name="Ma J."/>
        </authorList>
    </citation>
    <scope>NUCLEOTIDE SEQUENCE [LARGE SCALE GENOMIC DNA]</scope>
    <source>
        <strain evidence="6">CCUG 62982</strain>
    </source>
</reference>
<evidence type="ECO:0000313" key="5">
    <source>
        <dbReference type="EMBL" id="MFD0945370.1"/>
    </source>
</evidence>
<gene>
    <name evidence="5" type="ORF">ACFQ1E_03350</name>
</gene>
<keyword evidence="2" id="KW-0238">DNA-binding</keyword>
<evidence type="ECO:0000256" key="1">
    <source>
        <dbReference type="ARBA" id="ARBA00023015"/>
    </source>
</evidence>
<dbReference type="RefSeq" id="WP_264942388.1">
    <property type="nucleotide sequence ID" value="NZ_JAPDRA010000001.1"/>
</dbReference>
<dbReference type="InterPro" id="IPR032783">
    <property type="entry name" value="AraC_lig"/>
</dbReference>
<keyword evidence="1" id="KW-0805">Transcription regulation</keyword>
<organism evidence="5 6">
    <name type="scientific">Sphingomonas canadensis</name>
    <dbReference type="NCBI Taxonomy" id="1219257"/>
    <lineage>
        <taxon>Bacteria</taxon>
        <taxon>Pseudomonadati</taxon>
        <taxon>Pseudomonadota</taxon>
        <taxon>Alphaproteobacteria</taxon>
        <taxon>Sphingomonadales</taxon>
        <taxon>Sphingomonadaceae</taxon>
        <taxon>Sphingomonas</taxon>
    </lineage>
</organism>
<comment type="caution">
    <text evidence="5">The sequence shown here is derived from an EMBL/GenBank/DDBJ whole genome shotgun (WGS) entry which is preliminary data.</text>
</comment>
<dbReference type="PANTHER" id="PTHR46796">
    <property type="entry name" value="HTH-TYPE TRANSCRIPTIONAL ACTIVATOR RHAS-RELATED"/>
    <property type="match status" value="1"/>
</dbReference>
<dbReference type="InterPro" id="IPR050204">
    <property type="entry name" value="AraC_XylS_family_regulators"/>
</dbReference>
<dbReference type="Pfam" id="PF12852">
    <property type="entry name" value="Cupin_6"/>
    <property type="match status" value="1"/>
</dbReference>
<protein>
    <submittedName>
        <fullName evidence="5">Helix-turn-helix domain-containing protein</fullName>
    </submittedName>
</protein>
<dbReference type="SMART" id="SM00342">
    <property type="entry name" value="HTH_ARAC"/>
    <property type="match status" value="1"/>
</dbReference>
<sequence>MHGHLGLLEDLRFQGCRKQHFELRAAETIRRDARRDFATFYYVRRGRIWVEVDRHVPVPVDEGCILVLNRWYAHTIRMTERAEDSHLCAPIRAIEGGVNEAAPGDGGAIVFSSEASTLDSPFKGMLPYIVLISRETIAKTPRFQSILDIYQQFTETDQLQAMIDRRLDEMMAIYLLACGMRELAPVPSYNARLDDDRIKQVLLEMHQHPEARWSVSDLSERAHLSRSGFIDRFKAVIGATPMNYLARLRVERAADMLLKEAVPISSISYRVGYHSEAAFHRAFKKIYHASPGDYRRRARADVQQTG</sequence>
<evidence type="ECO:0000313" key="6">
    <source>
        <dbReference type="Proteomes" id="UP001596977"/>
    </source>
</evidence>
<accession>A0ABW3H3W6</accession>
<proteinExistence type="predicted"/>
<dbReference type="InterPro" id="IPR009057">
    <property type="entry name" value="Homeodomain-like_sf"/>
</dbReference>
<feature type="domain" description="HTH araC/xylS-type" evidence="4">
    <location>
        <begin position="196"/>
        <end position="297"/>
    </location>
</feature>
<evidence type="ECO:0000256" key="3">
    <source>
        <dbReference type="ARBA" id="ARBA00023163"/>
    </source>
</evidence>
<keyword evidence="6" id="KW-1185">Reference proteome</keyword>
<dbReference type="Proteomes" id="UP001596977">
    <property type="component" value="Unassembled WGS sequence"/>
</dbReference>
<dbReference type="SUPFAM" id="SSF46689">
    <property type="entry name" value="Homeodomain-like"/>
    <property type="match status" value="2"/>
</dbReference>
<name>A0ABW3H3W6_9SPHN</name>
<dbReference type="InterPro" id="IPR018060">
    <property type="entry name" value="HTH_AraC"/>
</dbReference>
<dbReference type="Gene3D" id="1.10.10.60">
    <property type="entry name" value="Homeodomain-like"/>
    <property type="match status" value="2"/>
</dbReference>
<dbReference type="EMBL" id="JBHTJG010000001">
    <property type="protein sequence ID" value="MFD0945370.1"/>
    <property type="molecule type" value="Genomic_DNA"/>
</dbReference>
<keyword evidence="3" id="KW-0804">Transcription</keyword>
<evidence type="ECO:0000256" key="2">
    <source>
        <dbReference type="ARBA" id="ARBA00023125"/>
    </source>
</evidence>